<dbReference type="GO" id="GO:0003677">
    <property type="term" value="F:DNA binding"/>
    <property type="evidence" value="ECO:0007669"/>
    <property type="project" value="UniProtKB-KW"/>
</dbReference>
<keyword evidence="4" id="KW-0677">Repeat</keyword>
<feature type="compositionally biased region" description="Basic residues" evidence="14">
    <location>
        <begin position="242"/>
        <end position="251"/>
    </location>
</feature>
<feature type="domain" description="C2H2-type" evidence="15">
    <location>
        <begin position="334"/>
        <end position="356"/>
    </location>
</feature>
<evidence type="ECO:0000256" key="10">
    <source>
        <dbReference type="ARBA" id="ARBA00023159"/>
    </source>
</evidence>
<comment type="pathway">
    <text evidence="2">Protein modification; protein ubiquitination.</text>
</comment>
<dbReference type="PANTHER" id="PTHR16515">
    <property type="entry name" value="PR DOMAIN ZINC FINGER PROTEIN"/>
    <property type="match status" value="1"/>
</dbReference>
<dbReference type="CDD" id="cd19199">
    <property type="entry name" value="PR-SET_PRDM15"/>
    <property type="match status" value="1"/>
</dbReference>
<dbReference type="GeneTree" id="ENSGT00940000157890"/>
<evidence type="ECO:0000256" key="7">
    <source>
        <dbReference type="ARBA" id="ARBA00022833"/>
    </source>
</evidence>
<evidence type="ECO:0000313" key="18">
    <source>
        <dbReference type="Proteomes" id="UP001108240"/>
    </source>
</evidence>
<dbReference type="AlphaFoldDB" id="A0A8C1EHG5"/>
<reference evidence="17" key="1">
    <citation type="submission" date="2025-08" db="UniProtKB">
        <authorList>
            <consortium name="Ensembl"/>
        </authorList>
    </citation>
    <scope>IDENTIFICATION</scope>
</reference>
<evidence type="ECO:0000256" key="8">
    <source>
        <dbReference type="ARBA" id="ARBA00023015"/>
    </source>
</evidence>
<evidence type="ECO:0000256" key="14">
    <source>
        <dbReference type="SAM" id="MobiDB-lite"/>
    </source>
</evidence>
<evidence type="ECO:0000256" key="1">
    <source>
        <dbReference type="ARBA" id="ARBA00004123"/>
    </source>
</evidence>
<evidence type="ECO:0000256" key="12">
    <source>
        <dbReference type="ARBA" id="ARBA00023242"/>
    </source>
</evidence>
<dbReference type="PROSITE" id="PS00028">
    <property type="entry name" value="ZINC_FINGER_C2H2_1"/>
    <property type="match status" value="2"/>
</dbReference>
<keyword evidence="9" id="KW-0238">DNA-binding</keyword>
<dbReference type="Pfam" id="PF00096">
    <property type="entry name" value="zf-C2H2"/>
    <property type="match status" value="2"/>
</dbReference>
<evidence type="ECO:0008006" key="19">
    <source>
        <dbReference type="Google" id="ProtNLM"/>
    </source>
</evidence>
<evidence type="ECO:0000256" key="9">
    <source>
        <dbReference type="ARBA" id="ARBA00023125"/>
    </source>
</evidence>
<keyword evidence="5 13" id="KW-0863">Zinc-finger</keyword>
<keyword evidence="18" id="KW-1185">Reference proteome</keyword>
<dbReference type="GO" id="GO:0010468">
    <property type="term" value="P:regulation of gene expression"/>
    <property type="evidence" value="ECO:0007669"/>
    <property type="project" value="TreeGrafter"/>
</dbReference>
<keyword evidence="3" id="KW-0479">Metal-binding</keyword>
<accession>A0A8C1EHG5</accession>
<feature type="domain" description="C2H2-type" evidence="15">
    <location>
        <begin position="361"/>
        <end position="389"/>
    </location>
</feature>
<dbReference type="InterPro" id="IPR044409">
    <property type="entry name" value="PRDM15_PR-SET"/>
</dbReference>
<evidence type="ECO:0000256" key="6">
    <source>
        <dbReference type="ARBA" id="ARBA00022786"/>
    </source>
</evidence>
<comment type="subcellular location">
    <subcellularLocation>
        <location evidence="1">Nucleus</location>
    </subcellularLocation>
</comment>
<dbReference type="PROSITE" id="PS50280">
    <property type="entry name" value="SET"/>
    <property type="match status" value="1"/>
</dbReference>
<dbReference type="GO" id="GO:0005634">
    <property type="term" value="C:nucleus"/>
    <property type="evidence" value="ECO:0007669"/>
    <property type="project" value="UniProtKB-SubCell"/>
</dbReference>
<dbReference type="SUPFAM" id="SSF57667">
    <property type="entry name" value="beta-beta-alpha zinc fingers"/>
    <property type="match status" value="1"/>
</dbReference>
<evidence type="ECO:0000256" key="2">
    <source>
        <dbReference type="ARBA" id="ARBA00004906"/>
    </source>
</evidence>
<keyword evidence="10" id="KW-0010">Activator</keyword>
<dbReference type="InterPro" id="IPR013087">
    <property type="entry name" value="Znf_C2H2_type"/>
</dbReference>
<dbReference type="InterPro" id="IPR050331">
    <property type="entry name" value="Zinc_finger"/>
</dbReference>
<evidence type="ECO:0000313" key="17">
    <source>
        <dbReference type="Ensembl" id="ENSCCRP00000077733.2"/>
    </source>
</evidence>
<name>A0A8C1EHG5_CYPCA</name>
<keyword evidence="11" id="KW-0804">Transcription</keyword>
<dbReference type="InterPro" id="IPR001214">
    <property type="entry name" value="SET_dom"/>
</dbReference>
<dbReference type="FunFam" id="2.170.270.10:FF:000007">
    <property type="entry name" value="PR domain zinc finger protein 10"/>
    <property type="match status" value="1"/>
</dbReference>
<dbReference type="Ensembl" id="ENSCCRT00000084320.2">
    <property type="protein sequence ID" value="ENSCCRP00000077733.2"/>
    <property type="gene ID" value="ENSCCRG00000038086.2"/>
</dbReference>
<dbReference type="Gene3D" id="3.30.160.60">
    <property type="entry name" value="Classic Zinc Finger"/>
    <property type="match status" value="2"/>
</dbReference>
<organism evidence="17 18">
    <name type="scientific">Cyprinus carpio carpio</name>
    <dbReference type="NCBI Taxonomy" id="630221"/>
    <lineage>
        <taxon>Eukaryota</taxon>
        <taxon>Metazoa</taxon>
        <taxon>Chordata</taxon>
        <taxon>Craniata</taxon>
        <taxon>Vertebrata</taxon>
        <taxon>Euteleostomi</taxon>
        <taxon>Actinopterygii</taxon>
        <taxon>Neopterygii</taxon>
        <taxon>Teleostei</taxon>
        <taxon>Ostariophysi</taxon>
        <taxon>Cypriniformes</taxon>
        <taxon>Cyprinidae</taxon>
        <taxon>Cyprininae</taxon>
        <taxon>Cyprinus</taxon>
    </lineage>
</organism>
<dbReference type="Proteomes" id="UP001108240">
    <property type="component" value="Unplaced"/>
</dbReference>
<evidence type="ECO:0000256" key="13">
    <source>
        <dbReference type="PROSITE-ProRule" id="PRU00042"/>
    </source>
</evidence>
<dbReference type="PANTHER" id="PTHR16515:SF34">
    <property type="entry name" value="PR DOMAIN ZINC FINGER PROTEIN 15"/>
    <property type="match status" value="1"/>
</dbReference>
<keyword evidence="8" id="KW-0805">Transcription regulation</keyword>
<keyword evidence="12" id="KW-0539">Nucleus</keyword>
<sequence>MAEQTPDEFIWCEDCGQYHDSECPELGPVVTVKDSFVLSRARSSLPDSLEIKLAEKGKEGVFVLRKLVKRTQFGPFEARRVPSLQTEGAFPLKLFQKDGSVVCFDTSNEDDCNWMMLVRPATDSKHQNLTAYQQDDDVYFNTSQDVLPGTELRVWYGAFYAKKMDRLVLRLPVLPPPPEMVSNKPGVPPAKGPPTETLRVPDQLLCQTPALSADPPVQQVAEAVSQNNTAKIAPIPSEPTRKQGRPRRTKAQKPVPSGTADSSQEEAPVFVSGEQSLSTVASDVPLSVLDVQDVVARDGPPLKTSRVTRSPISSVKAGMRKRSLRQGGDHKRVYQCCLCSKVFQNSSNLNRHIRSHGDKCFKCDECDKMFSRKESLKQHISYKHSKNEMTKRSSVRYAQGFSPLTVICPSTKKNMERNSMRVKSAIRCSTAKMSCRTTRGGMLVSY</sequence>
<dbReference type="PROSITE" id="PS50157">
    <property type="entry name" value="ZINC_FINGER_C2H2_2"/>
    <property type="match status" value="2"/>
</dbReference>
<proteinExistence type="predicted"/>
<dbReference type="FunFam" id="3.30.160.60:FF:000446">
    <property type="entry name" value="Zinc finger protein"/>
    <property type="match status" value="1"/>
</dbReference>
<evidence type="ECO:0000259" key="16">
    <source>
        <dbReference type="PROSITE" id="PS50280"/>
    </source>
</evidence>
<dbReference type="Pfam" id="PF21549">
    <property type="entry name" value="PRDM2_PR"/>
    <property type="match status" value="1"/>
</dbReference>
<evidence type="ECO:0000259" key="15">
    <source>
        <dbReference type="PROSITE" id="PS50157"/>
    </source>
</evidence>
<dbReference type="Gene3D" id="2.170.270.10">
    <property type="entry name" value="SET domain"/>
    <property type="match status" value="1"/>
</dbReference>
<feature type="domain" description="SET" evidence="16">
    <location>
        <begin position="47"/>
        <end position="157"/>
    </location>
</feature>
<protein>
    <recommendedName>
        <fullName evidence="19">PR domain zinc finger protein 15</fullName>
    </recommendedName>
</protein>
<evidence type="ECO:0000256" key="4">
    <source>
        <dbReference type="ARBA" id="ARBA00022737"/>
    </source>
</evidence>
<evidence type="ECO:0000256" key="5">
    <source>
        <dbReference type="ARBA" id="ARBA00022771"/>
    </source>
</evidence>
<keyword evidence="6" id="KW-0833">Ubl conjugation pathway</keyword>
<reference evidence="17" key="2">
    <citation type="submission" date="2025-09" db="UniProtKB">
        <authorList>
            <consortium name="Ensembl"/>
        </authorList>
    </citation>
    <scope>IDENTIFICATION</scope>
</reference>
<keyword evidence="7" id="KW-0862">Zinc</keyword>
<evidence type="ECO:0000256" key="3">
    <source>
        <dbReference type="ARBA" id="ARBA00022723"/>
    </source>
</evidence>
<dbReference type="InterPro" id="IPR036236">
    <property type="entry name" value="Znf_C2H2_sf"/>
</dbReference>
<dbReference type="GO" id="GO:0008270">
    <property type="term" value="F:zinc ion binding"/>
    <property type="evidence" value="ECO:0007669"/>
    <property type="project" value="UniProtKB-KW"/>
</dbReference>
<evidence type="ECO:0000256" key="11">
    <source>
        <dbReference type="ARBA" id="ARBA00023163"/>
    </source>
</evidence>
<dbReference type="InterPro" id="IPR046341">
    <property type="entry name" value="SET_dom_sf"/>
</dbReference>
<feature type="region of interest" description="Disordered" evidence="14">
    <location>
        <begin position="226"/>
        <end position="271"/>
    </location>
</feature>
<dbReference type="SMART" id="SM00355">
    <property type="entry name" value="ZnF_C2H2"/>
    <property type="match status" value="2"/>
</dbReference>
<feature type="region of interest" description="Disordered" evidence="14">
    <location>
        <begin position="300"/>
        <end position="325"/>
    </location>
</feature>